<dbReference type="AlphaFoldDB" id="A0A2V1E9P2"/>
<accession>A0A2V1E9P2</accession>
<evidence type="ECO:0000313" key="3">
    <source>
        <dbReference type="EMBL" id="PVI07247.1"/>
    </source>
</evidence>
<evidence type="ECO:0000256" key="1">
    <source>
        <dbReference type="SAM" id="MobiDB-lite"/>
    </source>
</evidence>
<evidence type="ECO:0000313" key="4">
    <source>
        <dbReference type="Proteomes" id="UP000244855"/>
    </source>
</evidence>
<protein>
    <submittedName>
        <fullName evidence="3">Uncharacterized protein</fullName>
    </submittedName>
</protein>
<keyword evidence="2" id="KW-0812">Transmembrane</keyword>
<reference evidence="3 4" key="1">
    <citation type="journal article" date="2018" name="Sci. Rep.">
        <title>Comparative genomics provides insights into the lifestyle and reveals functional heterogeneity of dark septate endophytic fungi.</title>
        <authorList>
            <person name="Knapp D.G."/>
            <person name="Nemeth J.B."/>
            <person name="Barry K."/>
            <person name="Hainaut M."/>
            <person name="Henrissat B."/>
            <person name="Johnson J."/>
            <person name="Kuo A."/>
            <person name="Lim J.H.P."/>
            <person name="Lipzen A."/>
            <person name="Nolan M."/>
            <person name="Ohm R.A."/>
            <person name="Tamas L."/>
            <person name="Grigoriev I.V."/>
            <person name="Spatafora J.W."/>
            <person name="Nagy L.G."/>
            <person name="Kovacs G.M."/>
        </authorList>
    </citation>
    <scope>NUCLEOTIDE SEQUENCE [LARGE SCALE GENOMIC DNA]</scope>
    <source>
        <strain evidence="3 4">DSE2036</strain>
    </source>
</reference>
<dbReference type="OrthoDB" id="5428081at2759"/>
<evidence type="ECO:0000256" key="2">
    <source>
        <dbReference type="SAM" id="Phobius"/>
    </source>
</evidence>
<dbReference type="Proteomes" id="UP000244855">
    <property type="component" value="Unassembled WGS sequence"/>
</dbReference>
<name>A0A2V1E9P2_9PLEO</name>
<proteinExistence type="predicted"/>
<keyword evidence="2" id="KW-1133">Transmembrane helix</keyword>
<dbReference type="EMBL" id="KZ805305">
    <property type="protein sequence ID" value="PVI07247.1"/>
    <property type="molecule type" value="Genomic_DNA"/>
</dbReference>
<gene>
    <name evidence="3" type="ORF">DM02DRAFT_513339</name>
</gene>
<keyword evidence="2" id="KW-0472">Membrane</keyword>
<feature type="transmembrane region" description="Helical" evidence="2">
    <location>
        <begin position="12"/>
        <end position="32"/>
    </location>
</feature>
<organism evidence="3 4">
    <name type="scientific">Periconia macrospinosa</name>
    <dbReference type="NCBI Taxonomy" id="97972"/>
    <lineage>
        <taxon>Eukaryota</taxon>
        <taxon>Fungi</taxon>
        <taxon>Dikarya</taxon>
        <taxon>Ascomycota</taxon>
        <taxon>Pezizomycotina</taxon>
        <taxon>Dothideomycetes</taxon>
        <taxon>Pleosporomycetidae</taxon>
        <taxon>Pleosporales</taxon>
        <taxon>Massarineae</taxon>
        <taxon>Periconiaceae</taxon>
        <taxon>Periconia</taxon>
    </lineage>
</organism>
<keyword evidence="4" id="KW-1185">Reference proteome</keyword>
<feature type="region of interest" description="Disordered" evidence="1">
    <location>
        <begin position="75"/>
        <end position="94"/>
    </location>
</feature>
<sequence length="94" mass="10637">MVTPQGVRRWVMTGAVAAITVTGSLYGAGLKADQEKQQIRRQIQEASPEEKIAQLEGTRAELVKKKAELERRMEAHMKRRKEHDEGIVSEPRGR</sequence>